<feature type="domain" description="Carrier" evidence="7">
    <location>
        <begin position="2472"/>
        <end position="2547"/>
    </location>
</feature>
<dbReference type="Gene3D" id="3.40.50.12780">
    <property type="entry name" value="N-terminal domain of ligase-like"/>
    <property type="match status" value="1"/>
</dbReference>
<dbReference type="Gene3D" id="2.30.38.10">
    <property type="entry name" value="Luciferase, Domain 3"/>
    <property type="match status" value="5"/>
</dbReference>
<dbReference type="InterPro" id="IPR001242">
    <property type="entry name" value="Condensation_dom"/>
</dbReference>
<sequence length="6754" mass="725990">MIPASYAQRQMWFLDQLEGPTAVYNIPLVLRMSGRLDVVALRAALDDVLLRHESLRTRFPQLDGEPYQEILPPDDASVDLALVPTPADELESAIVRASQDVFDLAAEIPLRATLLTPVSGQPRVDLDPVVTGECALVLVVHHIAADGWSLAPLWRDLSEAYAARCAGREPGWEPLPVQYADYSLWQQELLGEAHDPDSVLARQLAYWRQALAGAPDELALPVDRPRPATADHDGGLVRLDLPAELHTELAELAVRQDVTMFMVWQAAVAVLLSKLGAGEDVPIGSPVAGRTDQDLEDLVGFFVNTLVVRTDLSGAPTFAEVLGRVRQAALGALEHQDLPFERLVEELAPVRSVGRHPLFQVNVTLHNTPEGTVDLPGLAVQTRPSEMPLAKFDLDFQVMERFDSQGRPAGMDAVLIYAAALFDRATAESLVTRLLRVLRKVVADPEIGLDRVEVMDADERRRTLVEWNDTARPVAPATVPELFSAQAARTPEAVAVVSGEEQVSYAELEAESNRLARYLIAQGVGPESLVAVVMDRSPELVTALLAVMKAGGAYLPVDPEYPSERITSMMADAAPVALLTTAAVSGSLDRPGSHAGLSVPQWVVLDDSSVRAAVAGQDAHALAQAHRSAPLRPEHPAYVIYTSGSTGAPKGVSVAHANVVALLQGAGERFGFDGGDVWTWFHSFAFDFSVWELWGGLLHGGRLVVVPFEISRSPGEFLRMLARERVTVLNQTPSAFYQLVQAEGQHAEVGAQPALRLVVFGGEALDLRRLREWYARHQGETPMLVNMYGITETTVHVSHLRLDAAMADEEHVGSLIGYPLDNTRVYVLDGFLNPVPVGVAGELYVAGAGLARGYLHRPGLTAARFAACPFEGAGARMYRTGDVVRWTGGGRLEFVGRADDQVKVRGFRIEPGEVEAALLAHERVGQAAVVVREDQADDKRLVAYVVPARGESAHDHGQETRATLERIRSLRPRRVLEIGVGSGLLLAELAPECEEYWGTDPSGPVVDTLRGQVSRAEGLVDRVVLRHQVADDFAGLPVGFFDTIVLNSVVQYFPDTDYLTQVLGRAVELLAPGGAVFVGDVRNLGTLRAFGTAVELHQAGQETPGEKVRRVIEQAIVAEKELLIDPDYFSFFASAEERISGLDIRLKGGNYSNELSRHQYDVIIHTSRGVTDVAQIPRVDWSVVGTLADLAELLAARSPEVLRVGAVPNARLSGEAAAVRGLRDDLPVRRLKELLAGTDGIDPEQLCRCAEQAGYHAAITWSGDRADDRFDAVLIAVACGEQSLPQALTGTYVSENRHRPLAECTNTPAAPGDMSALAGELRAYASESLPEYMVPSAVVVLDGLPLTVNGKLDRKALPAPDTSVSEHGPRTPREGILCEEFAEVLGLPQVGIDDNFFELGGHSLLAVSLVERLRQRGLTVDVQSLFTAPTVASLAVVAGQSEVTVPPNMIPVGAEAITPDMLSLVDLTGAEIERIVEQVPGGAANVADVYPLAPLQEGIFFHHLMRDSGNDAYVVSIVLEFESRALLDRYVDAFQTVMDRHDTFRTVFLWEGLREPVQVVLREARLPVQEITLDGGTSDVVQELLAASGSAMDIGRRPLLRVCVAAEPDGERWRGVLQFHHLVQDHTALDVVLDEVQAVLDGRGDQLPVPLPFRTFVAQARLGVPPAEHERYFAGLLADVAEPTAPFGLVDVHGDGTAVREARLPVDGRLAVRLRQQASLLGVSPATVFHTVWARVLASVSARDDVVFGTVLFGRMNAGAGADRVPGLFINTLPVRARTGSGISVRDAMRSMQTQLADLIVHEHASLAVAQRASGVRAPAPLFTALLNYRHFFSGDWVAPRSHGTEILGAWDRTNYPLAVSVDDSGYEFAFVVQVAAEIDPGLITRLLHTTTENLINALEQHPDTPLEHIDVLPAAERRRILTEWNDTARPVPSTTLADMFTAQATLTPDADALAYEDVRLSYAELEARSNRLARYLITRGVGPESLVAVVMDRSPDLITALLAVVKAGGAYLPIDPGQPAERVAFMCADATPVALLTTTAIAGRLREPHADGRGPETGPQWITLDDPVARATVAGQDARALTQADRIAPLCPDHAAYVIYTSGSTGTPKGVVVPHANAVNLMADRWPDLDSDSRLLQFASIGFDVATWEIMMAFSAGACLVVAPAEQLLPGAGLAGVVARHAVTHMQLPPTVLGMVETEDELASVRTLLVAGEALGSELVDQWGAGRWFGNAYGPTEITVIAASAGPLRPGDPPCIGRPLPNTSVYVLDEHLAPVPVGVVGDLYVSGAGVARGYLNRPGLTAERFVADPFREAAGPLSPSSAAGGCPQPDGGQGGRMYRTGDKVRWTADGQLLYVGRADDQVKIRGFRIEPGEVEAVLSGHDRVAQAVVIVREDTPGDKRLTAYLVPAGDPGAAAGEGLEPEVRGYLAGRLPEYMVPSAIVVLERLPLMVNGKLDRAALPVPDYASDAGRRPVTMREELLCSLFAQVLGLSRVGAEDDFFSLGGHSLLAVRLVSRIRAVFGAEVPVRALFETPTVAGLAARLEQAGDDGARPAVVAGPRPSVLPLSYAQRRLWFLDRLEGASALYNVPLVLRLSGRLDVAALRAALGDVVARHESLRTRFPEAEGEPYQEIVPVAEASVALPLIPVAAADELEARIDRASSHAFDAAAELPVRATLFALDSDQPLPEDGLAVPGEFVLVLVVHHIAGDGWSTGLLWRDLSVAYAARCAGRAPGWEPLPVQYADYTLWQRKLLGEADDPDSVLVGQLAYWRKALAGAPEELALPVDRPRPAEASHRGGMAGFQMPAELHTELAELARAEGVTMFMVWQAAVAVLLSRMGAGEDILIGSPVAGRSDQALEELAGFFVNTLVVRTDLSGGPTFAEVLGRVRRSVLGALEHQEVPFERLVEELAPARSMARHPLFQVALTLHNVPDVPLDLPGAEVGAMPSGAQGAKFDLDLEVIERFDARGLPAGLDGGITYAIDLFDQATVDMLVTRLIRVLRAVVGDPHRPIRGIDLLDAVERQRILTEWNDAERSVPAGTVSELLGARPARMLDAATSVPDGEPVSIAYPSADTRVYVLDAFLEPVPPRVAGELYIAGAGLARAERHRPGPVAEQILACPFEEPGARMYRTGDVVRWNHAGQLELVRRAEEQAEPASAVLPTRSGTAPGRRPATVREELLCAVFAQVLGVPQIGVDDSFFDQGGHSLQAVRLASRIRTVLGVELPVRALFEAPTVAGLAARLEQSGGVPARSAVVAGPRPRVLPLSYAQRRLWFVDRLEGASALYNVPLVLRLSGRLDVAALRAALGDVVARHESLRTRFPETEGEPYQEIVPAAEAGVDLPVIQVAADELEAEIEQSACHAFDLARELPLRAALFTSAVGPSSTGAGTVVTGEFVLVLVVHHIAGDGWSMGLLWRDLSVAYAARCAGRAPGWEPLPVQYADYALWQRGMLGDPEDPDSVLAGQVAYWKAELRGVPEELDLPVDRRRPAVASHRGGWAVIDVPPELHAELAELARAEGVTMFMVWQAALAVLLSKLGAGQDIPIGSAIAGRTDQVVEDLIGLFMNMLVVRTDLSGDPGFAELLGRVRQKALEALEHQEVPFERLVEELAPARSLTRHPLFQVTMTVQNVPEATIDLPGLDAEARPGGATMAKLDLDFQVVERFNEQGRPDGLLGGLTYATDLFDQATAETLVIRLVRLLKTVAADPARPVSRLDLLDSAERRQLLMEWNGDRRPAAVTVPALFTAHATRAPEAIALASGEERVSYGELEARSNRLARHLIDRGVDPESLVGVVMDRSIDLVTALLAVMKAGGAYVPVDPGQPTQRIGQVLLQADVDVCLVDQVYAPTVREHVGTVVVADADEVGAAWADALDSAVPVRVLPDQLAYVMFTSGSTGEPKGIATTHRDVVELAGDRCWHFPGQARGLFAAPHTFDGSTLELWVGLLTGGQVVVAPRGRIDAALLRSLVSDHELTHVQLTAGLFRVIAEEDPTAFAGLQEVFTGADVVPTAAVRQVLEAVPSITVRNTYGPTEVTVIGTQIPIQDPKAVGDVVPVGYPLDNTRMYVLDDFLNPVPAGVAGELYVAGAGLARGYLNRPRLTGERFVACLFEGDGGRMYRTGDVVRWNRAGQLEFVSRADDQVKIRGFRVEPGEVEAVLVQHEQVAQAVVIAREDTPGDKYLAAYVVPTHDAADAGFGTVARDFMASRLPEYMVPSAVVLERLPLTVNGKVDRAALPAPHHASGTGAGPGRRPATVYEEILCSVFAQVLDLPRVVVEDDFFALGGHSLLAVRLVSRIRAVIGLEIPVPAVFETPTVAGLAARLEQSGGVPARSAVVAGPRPRVLPLSYAQRRLWFVDRIEGASALYNIPLVLRLSGRLDISALRAALGDAVARHESLRTRFPQVAGEPYQEIVPVAEAGVDLPVIQAAAEELEARIDRACSHAFDLASELPLRATLFTSGTGRPSPDTGSVVTGDFVLVLVVHHIAADGWSMGSLLRDLSAAYAARRAGRAPGWEPLPVQYADYALWQRGMLGDLEDPDSVLAGQVAYWKAELRGAPEELDLPVDRRRPAVASRRGGWVPLTLRADQHAELAELAARQGVTMFMVWQAALAVLLSKLGAGDDIPIGSPVAGRNDQAVEDLVGFFVNTLVVRTDLSGDPSFAELLGRVRQRALGALAHQEVPFERLVEELAPVRSLARHPLFQVMLAVQNVPQATIDLPGLDIEGRPSEVSMAKFDLDFQVEERFDDQGRPAGVDGGITYASDLFDRATAEKLATRLVHILRTAAADPHRSLHGIDLLDADERQRILTEWNETARPEPAATVPELFGAQAARTPDAVALVRGDERMTYAQLDAESNRLARHLIDHGVRPESVVAVVMDRSPQRIAVLLAVLKAGGAYLPIDPSYPTGRIGLMVADAAPVALVTTASFAGRLDQPDSGPLDPESGPDRVTLDDPAVRAAVAGKDDGPLTRLELATPPNPDQAAYVIYTSGSTGTPKGVTVTHRGVDRLVRPAEYADVRPGDVVAHLASVSFDCTTFEMWIALLNGATLAVGPAGTLSVTDLRHFLTSHQVTVGVLPTGLLHQVVDIDVEALRGVRSLLTGGDVLSVPQCRTLLEALPGTRLINGYGPTESTTYTHTHPVTEADLSDGGDIPIGRPLADTRAYVLDERLAPVPVGVEGELYLAGAGLARGYLNRPGQTGERFVACPFEGAGARMYRTGDLVRWVHAGQLEFVGRTDDQVKISGFRVEPAEVEAALAAHELVAQAVVVAREATPGGKRLNGYVVPRTDAPFAGKPGGPAVADVIRESLAARLPSHMVPSALVVLERLPLTVNGKVDRTALPEPDHASGAGAGRMPATAREELMCSVFAQVLGLPRVGVEDDFFALGGHSLLAVRLVSRIRAVLGVEISVRTVFEAPTAAGLTRRLAQLGGPARPAVVAMPRPRELPVSYAQSRLWFLDRLEGPNHMYNICLRLRLSGHLDTAALRAALADVVARHESLRTTFPLVGDQPTQRVQPVEEVAIELPVTAVEAEGLEECLDRLAAHAFDLAAELPLMTDLFRLTQDESPDDEEWVLSVVLHHIAGDGWSMGPLWRDLSEAYAARCAGRTPDWEPLPVSYVDYTLWQRALLGDISDPESVLARQVAYWKARLRGAPQELALPVDRARPVVASRRAGWVPLRIPAEVYGRLTELARGQGVTLFMLLHAAVAVLLSKSGAGRDIVIGSPVAGRLDQALDNLVGFFANTLVLRIDLSGDPDFVELLDRVRAASLEAFEHQDVPFERLVEELAPARSMARPPLFQVLLAVQNNPPAVPRLSGVRVAEKPAGLLSARFDLDIEVHERCDEAGAPVGLDGGIVFAAELFDQSTVETLAARMVRVLDAVTADPTLPVHRIDLLDGAEQQRMLEEWNDTARPVPDVTLAELFRRQADRAPDAIALVSEGERVSYAELETRTNRLARSLIAHGAGPEAVVGVVLDRSVEQVVALLAVIKTGGAYLSVDPDQPLQRIDQVLADASPEVVVSTGEVTARLLERHSGQPRLARTTAEWIRLDDPAVRAAVAAADPRAVTDTDRTTPLLPGHPAYVMYTSGSTGTPKGVTVPHHGVVNQLTWMQEEFQLRAEDRIVQKASFGFDASVWELFWPLLNGAGMVMARPGGHRDPGYLIELINREQVTVIQFVPSVLRAFLEGAAVEKCTSLRTVICIGEALPASVRDRFQAMLAVPLHNLYGPTEASVAVTSWRCDPERDGGTVPIGRPIWNIRTYVLDGGLRPVPPGVAGELYVAGDGLARGYLGRPALTAERFVACPFGPAGELMYRTGDMVRWDPAGRLEFAGRVDDQVKIRGVRIEPGEIEAVLAGHEQVAQTAVVAREDTPGDPRLVAYVVPDPGDGDGGAGDAGVGDGGVQLSAVVRQFAASRLPESMVPSAVAVLERLPLTANGKLDRAALPAPDYSAGTGRGGRGPVTLREQLLCSIFEQVLGVSSVGAEESFFELGGHSLMAVRLVNRIRAVLGMEVPMRAVFEAPTAAGLLARIAEGGEQKTTDVLVPIRSTGDHAPFFCAHAIMGLGWEYGWLADCAPERYPFYALRPRGLDAGSAELPDSLTQMAADYVAQIRTVQAKGPYHLLGWSFGGHVVQEMAAQLEEAGEEVAALVVLDSSPVDGRPTAEVRADFAEQEDTVAEALTGEEHEAYVRLVRNNTKILLAHQTRKTAGNLLLISGDSDAKADLWRPLVSGEVLEHTLDCAHRELLLNPEAVRRIWDIVANELGLAETD</sequence>
<dbReference type="InterPro" id="IPR029063">
    <property type="entry name" value="SAM-dependent_MTases_sf"/>
</dbReference>
<dbReference type="SUPFAM" id="SSF47336">
    <property type="entry name" value="ACP-like"/>
    <property type="match status" value="6"/>
</dbReference>
<dbReference type="SUPFAM" id="SSF53335">
    <property type="entry name" value="S-adenosyl-L-methionine-dependent methyltransferases"/>
    <property type="match status" value="1"/>
</dbReference>
<feature type="domain" description="Carrier" evidence="7">
    <location>
        <begin position="3172"/>
        <end position="3247"/>
    </location>
</feature>
<dbReference type="InterPro" id="IPR020806">
    <property type="entry name" value="PKS_PP-bd"/>
</dbReference>
<dbReference type="GO" id="GO:0043041">
    <property type="term" value="P:amino acid activation for nonribosomal peptide biosynthetic process"/>
    <property type="evidence" value="ECO:0007669"/>
    <property type="project" value="TreeGrafter"/>
</dbReference>
<dbReference type="Gene3D" id="3.40.50.150">
    <property type="entry name" value="Vaccinia Virus protein VP39"/>
    <property type="match status" value="1"/>
</dbReference>
<dbReference type="PROSITE" id="PS00012">
    <property type="entry name" value="PHOSPHOPANTETHEINE"/>
    <property type="match status" value="4"/>
</dbReference>
<dbReference type="InterPro" id="IPR020845">
    <property type="entry name" value="AMP-binding_CS"/>
</dbReference>
<dbReference type="FunFam" id="3.40.50.980:FF:000002">
    <property type="entry name" value="Enterobactin synthetase component F"/>
    <property type="match status" value="2"/>
</dbReference>
<dbReference type="Gene3D" id="3.30.559.30">
    <property type="entry name" value="Nonribosomal peptide synthetase, condensation domain"/>
    <property type="match status" value="6"/>
</dbReference>
<evidence type="ECO:0000256" key="4">
    <source>
        <dbReference type="ARBA" id="ARBA00022553"/>
    </source>
</evidence>
<proteinExistence type="inferred from homology"/>
<protein>
    <recommendedName>
        <fullName evidence="7">Carrier domain-containing protein</fullName>
    </recommendedName>
</protein>
<dbReference type="FunFam" id="2.30.38.10:FF:000001">
    <property type="entry name" value="Non-ribosomal peptide synthetase PvdI"/>
    <property type="match status" value="5"/>
</dbReference>
<dbReference type="GO" id="GO:0005829">
    <property type="term" value="C:cytosol"/>
    <property type="evidence" value="ECO:0007669"/>
    <property type="project" value="TreeGrafter"/>
</dbReference>
<dbReference type="PANTHER" id="PTHR45527:SF1">
    <property type="entry name" value="FATTY ACID SYNTHASE"/>
    <property type="match status" value="1"/>
</dbReference>
<dbReference type="PROSITE" id="PS50075">
    <property type="entry name" value="CARRIER"/>
    <property type="match status" value="6"/>
</dbReference>
<comment type="similarity">
    <text evidence="2">Belongs to the ATP-dependent AMP-binding enzyme family.</text>
</comment>
<dbReference type="CDD" id="cd19540">
    <property type="entry name" value="LCL_NRPS-like"/>
    <property type="match status" value="5"/>
</dbReference>
<dbReference type="HOGENOM" id="CLU_000022_0_15_11"/>
<keyword evidence="5" id="KW-0677">Repeat</keyword>
<evidence type="ECO:0000313" key="9">
    <source>
        <dbReference type="Proteomes" id="UP000281594"/>
    </source>
</evidence>
<feature type="domain" description="Carrier" evidence="7">
    <location>
        <begin position="4248"/>
        <end position="4323"/>
    </location>
</feature>
<dbReference type="FunFam" id="3.40.50.980:FF:000001">
    <property type="entry name" value="Non-ribosomal peptide synthetase"/>
    <property type="match status" value="5"/>
</dbReference>
<dbReference type="SUPFAM" id="SSF56801">
    <property type="entry name" value="Acetyl-CoA synthetase-like"/>
    <property type="match status" value="6"/>
</dbReference>
<dbReference type="STRING" id="1343740.M271_00310"/>
<dbReference type="InterPro" id="IPR025110">
    <property type="entry name" value="AMP-bd_C"/>
</dbReference>
<dbReference type="GO" id="GO:0072330">
    <property type="term" value="P:monocarboxylic acid biosynthetic process"/>
    <property type="evidence" value="ECO:0007669"/>
    <property type="project" value="UniProtKB-ARBA"/>
</dbReference>
<dbReference type="InterPro" id="IPR029058">
    <property type="entry name" value="AB_hydrolase_fold"/>
</dbReference>
<dbReference type="Gene3D" id="3.30.300.30">
    <property type="match status" value="6"/>
</dbReference>
<evidence type="ECO:0000256" key="6">
    <source>
        <dbReference type="SAM" id="MobiDB-lite"/>
    </source>
</evidence>
<dbReference type="InterPro" id="IPR010071">
    <property type="entry name" value="AA_adenyl_dom"/>
</dbReference>
<evidence type="ECO:0000259" key="7">
    <source>
        <dbReference type="PROSITE" id="PS50075"/>
    </source>
</evidence>
<dbReference type="Pfam" id="PF00501">
    <property type="entry name" value="AMP-binding"/>
    <property type="match status" value="5"/>
</dbReference>
<dbReference type="Gene3D" id="1.10.1200.10">
    <property type="entry name" value="ACP-like"/>
    <property type="match status" value="4"/>
</dbReference>
<dbReference type="PANTHER" id="PTHR45527">
    <property type="entry name" value="NONRIBOSOMAL PEPTIDE SYNTHETASE"/>
    <property type="match status" value="1"/>
</dbReference>
<dbReference type="Pfam" id="PF00668">
    <property type="entry name" value="Condensation"/>
    <property type="match status" value="6"/>
</dbReference>
<dbReference type="InterPro" id="IPR042099">
    <property type="entry name" value="ANL_N_sf"/>
</dbReference>
<dbReference type="SMART" id="SM00823">
    <property type="entry name" value="PKS_PP"/>
    <property type="match status" value="6"/>
</dbReference>
<keyword evidence="4" id="KW-0597">Phosphoprotein</keyword>
<dbReference type="FunFam" id="1.10.1200.10:FF:000005">
    <property type="entry name" value="Nonribosomal peptide synthetase 1"/>
    <property type="match status" value="4"/>
</dbReference>
<dbReference type="Proteomes" id="UP000281594">
    <property type="component" value="Unassembled WGS sequence"/>
</dbReference>
<keyword evidence="3" id="KW-0596">Phosphopantetheine</keyword>
<dbReference type="NCBIfam" id="NF004282">
    <property type="entry name" value="PRK05691.1"/>
    <property type="match status" value="9"/>
</dbReference>
<feature type="domain" description="Carrier" evidence="7">
    <location>
        <begin position="6445"/>
        <end position="6520"/>
    </location>
</feature>
<dbReference type="CDD" id="cd17643">
    <property type="entry name" value="A_NRPS_Cytc1-like"/>
    <property type="match status" value="1"/>
</dbReference>
<dbReference type="InterPro" id="IPR000873">
    <property type="entry name" value="AMP-dep_synth/lig_dom"/>
</dbReference>
<evidence type="ECO:0000256" key="5">
    <source>
        <dbReference type="ARBA" id="ARBA00022737"/>
    </source>
</evidence>
<dbReference type="NCBIfam" id="TIGR01733">
    <property type="entry name" value="AA-adenyl-dom"/>
    <property type="match status" value="5"/>
</dbReference>
<evidence type="ECO:0000256" key="3">
    <source>
        <dbReference type="ARBA" id="ARBA00022450"/>
    </source>
</evidence>
<dbReference type="RefSeq" id="WP_020865097.1">
    <property type="nucleotide sequence ID" value="NC_022785.1"/>
</dbReference>
<dbReference type="GO" id="GO:0017000">
    <property type="term" value="P:antibiotic biosynthetic process"/>
    <property type="evidence" value="ECO:0007669"/>
    <property type="project" value="UniProtKB-ARBA"/>
</dbReference>
<dbReference type="FunFam" id="3.30.300.30:FF:000010">
    <property type="entry name" value="Enterobactin synthetase component F"/>
    <property type="match status" value="4"/>
</dbReference>
<evidence type="ECO:0000256" key="1">
    <source>
        <dbReference type="ARBA" id="ARBA00001957"/>
    </source>
</evidence>
<dbReference type="FunFam" id="3.40.50.12780:FF:000012">
    <property type="entry name" value="Non-ribosomal peptide synthetase"/>
    <property type="match status" value="4"/>
</dbReference>
<dbReference type="Gene3D" id="3.40.50.980">
    <property type="match status" value="8"/>
</dbReference>
<dbReference type="NCBIfam" id="NF003417">
    <property type="entry name" value="PRK04813.1"/>
    <property type="match status" value="7"/>
</dbReference>
<dbReference type="SMART" id="SM00824">
    <property type="entry name" value="PKS_TE"/>
    <property type="match status" value="1"/>
</dbReference>
<dbReference type="InterPro" id="IPR006162">
    <property type="entry name" value="Ppantetheine_attach_site"/>
</dbReference>
<dbReference type="Pfam" id="PF00975">
    <property type="entry name" value="Thioesterase"/>
    <property type="match status" value="1"/>
</dbReference>
<dbReference type="GO" id="GO:0009403">
    <property type="term" value="P:toxin biosynthetic process"/>
    <property type="evidence" value="ECO:0007669"/>
    <property type="project" value="UniProtKB-ARBA"/>
</dbReference>
<dbReference type="EMBL" id="QYCY01000002">
    <property type="protein sequence ID" value="RLV76220.1"/>
    <property type="molecule type" value="Genomic_DNA"/>
</dbReference>
<dbReference type="InterPro" id="IPR009081">
    <property type="entry name" value="PP-bd_ACP"/>
</dbReference>
<evidence type="ECO:0000313" key="8">
    <source>
        <dbReference type="EMBL" id="RLV76220.1"/>
    </source>
</evidence>
<comment type="cofactor">
    <cofactor evidence="1">
        <name>pantetheine 4'-phosphate</name>
        <dbReference type="ChEBI" id="CHEBI:47942"/>
    </cofactor>
</comment>
<dbReference type="SUPFAM" id="SSF53474">
    <property type="entry name" value="alpha/beta-Hydrolases"/>
    <property type="match status" value="1"/>
</dbReference>
<feature type="region of interest" description="Disordered" evidence="6">
    <location>
        <begin position="4925"/>
        <end position="4946"/>
    </location>
</feature>
<name>A0A0A0N4S4_STRRN</name>
<dbReference type="InterPro" id="IPR013217">
    <property type="entry name" value="Methyltransf_12"/>
</dbReference>
<dbReference type="Pfam" id="PF13193">
    <property type="entry name" value="AMP-binding_C"/>
    <property type="match status" value="5"/>
</dbReference>
<dbReference type="FunFam" id="1.10.1200.10:FF:000016">
    <property type="entry name" value="Non-ribosomal peptide synthase"/>
    <property type="match status" value="2"/>
</dbReference>
<evidence type="ECO:0000256" key="2">
    <source>
        <dbReference type="ARBA" id="ARBA00006432"/>
    </source>
</evidence>
<dbReference type="SUPFAM" id="SSF52777">
    <property type="entry name" value="CoA-dependent acyltransferases"/>
    <property type="match status" value="12"/>
</dbReference>
<comment type="caution">
    <text evidence="8">The sequence shown here is derived from an EMBL/GenBank/DDBJ whole genome shotgun (WGS) entry which is preliminary data.</text>
</comment>
<dbReference type="InterPro" id="IPR020802">
    <property type="entry name" value="TesA-like"/>
</dbReference>
<dbReference type="InterPro" id="IPR001031">
    <property type="entry name" value="Thioesterase"/>
</dbReference>
<organism evidence="8 9">
    <name type="scientific">Streptomyces rapamycinicus (strain ATCC 29253 / DSM 41530 / NRRL 5491 / AYB-994)</name>
    <name type="common">Streptomyces hygroscopicus (strain ATCC 29253)</name>
    <dbReference type="NCBI Taxonomy" id="1343740"/>
    <lineage>
        <taxon>Bacteria</taxon>
        <taxon>Bacillati</taxon>
        <taxon>Actinomycetota</taxon>
        <taxon>Actinomycetes</taxon>
        <taxon>Kitasatosporales</taxon>
        <taxon>Streptomycetaceae</taxon>
        <taxon>Streptomyces</taxon>
        <taxon>Streptomyces violaceusniger group</taxon>
    </lineage>
</organism>
<gene>
    <name evidence="8" type="ORF">D3C57_143380</name>
</gene>
<feature type="domain" description="Carrier" evidence="7">
    <location>
        <begin position="5346"/>
        <end position="5421"/>
    </location>
</feature>
<reference evidence="8 9" key="1">
    <citation type="journal article" date="2018" name="J. Biol. Chem.">
        <title>Discovery of the actinoplanic acid pathway in Streptomyces rapamycinicus reveals a genetically conserved synergism with rapamycin.</title>
        <authorList>
            <person name="Mrak P."/>
            <person name="Krastel P."/>
            <person name="Pivk Lukancic P."/>
            <person name="Tao J."/>
            <person name="Pistorius D."/>
            <person name="Moore C.M."/>
        </authorList>
    </citation>
    <scope>NUCLEOTIDE SEQUENCE [LARGE SCALE GENOMIC DNA]</scope>
    <source>
        <strain evidence="8 9">NRRL 5491</strain>
    </source>
</reference>
<dbReference type="GO" id="GO:0003824">
    <property type="term" value="F:catalytic activity"/>
    <property type="evidence" value="ECO:0007669"/>
    <property type="project" value="InterPro"/>
</dbReference>
<dbReference type="Pfam" id="PF00550">
    <property type="entry name" value="PP-binding"/>
    <property type="match status" value="6"/>
</dbReference>
<dbReference type="CDD" id="cd12117">
    <property type="entry name" value="A_NRPS_Srf_like"/>
    <property type="match status" value="2"/>
</dbReference>
<dbReference type="GO" id="GO:0008610">
    <property type="term" value="P:lipid biosynthetic process"/>
    <property type="evidence" value="ECO:0007669"/>
    <property type="project" value="UniProtKB-ARBA"/>
</dbReference>
<dbReference type="InterPro" id="IPR036736">
    <property type="entry name" value="ACP-like_sf"/>
</dbReference>
<dbReference type="InterPro" id="IPR045851">
    <property type="entry name" value="AMP-bd_C_sf"/>
</dbReference>
<dbReference type="KEGG" id="src:M271_00310"/>
<dbReference type="CDD" id="cd19544">
    <property type="entry name" value="E-C_NRPS"/>
    <property type="match status" value="1"/>
</dbReference>
<dbReference type="CDD" id="cd02440">
    <property type="entry name" value="AdoMet_MTases"/>
    <property type="match status" value="1"/>
</dbReference>
<dbReference type="InterPro" id="IPR023213">
    <property type="entry name" value="CAT-like_dom_sf"/>
</dbReference>
<dbReference type="CDD" id="cd17646">
    <property type="entry name" value="A_NRPS_AB3403-like"/>
    <property type="match status" value="1"/>
</dbReference>
<dbReference type="PROSITE" id="PS00455">
    <property type="entry name" value="AMP_BINDING"/>
    <property type="match status" value="5"/>
</dbReference>
<dbReference type="Pfam" id="PF08242">
    <property type="entry name" value="Methyltransf_12"/>
    <property type="match status" value="1"/>
</dbReference>
<dbReference type="Gene3D" id="3.40.50.1820">
    <property type="entry name" value="alpha/beta hydrolase"/>
    <property type="match status" value="2"/>
</dbReference>
<feature type="domain" description="Carrier" evidence="7">
    <location>
        <begin position="1368"/>
        <end position="1442"/>
    </location>
</feature>
<accession>A0A0A0N4S4</accession>
<dbReference type="eggNOG" id="COG1020">
    <property type="taxonomic scope" value="Bacteria"/>
</dbReference>
<dbReference type="Gene3D" id="3.30.559.10">
    <property type="entry name" value="Chloramphenicol acetyltransferase-like domain"/>
    <property type="match status" value="6"/>
</dbReference>
<dbReference type="GO" id="GO:0031177">
    <property type="term" value="F:phosphopantetheine binding"/>
    <property type="evidence" value="ECO:0007669"/>
    <property type="project" value="InterPro"/>
</dbReference>